<dbReference type="AlphaFoldDB" id="A0A840CG20"/>
<dbReference type="Pfam" id="PF14322">
    <property type="entry name" value="SusD-like_3"/>
    <property type="match status" value="1"/>
</dbReference>
<dbReference type="Gene3D" id="1.25.40.390">
    <property type="match status" value="2"/>
</dbReference>
<sequence>MRIIKYTLSTLCILLATVSCGLDVKMYDGIIAEDLDPRNIGEVSQGTYRLLKHDSGIIDYGYYFWNFGADDLSWSGTSTGGTFKIYDYTRSKTSTITEYAWELGYRTIGNCNLVIEMAESFGSDITAEQTLMMGENYYIRALCYFLLVNEFAQPYSNNPTTNPGLPLKLDSDPDPENLPQSRSTVAEIYDQVEKDLLAAIDYLTLPGSGTPKSNIYATKEAAQALLARVYLYMERWDDAYTMADAVIKSGRFELETGSRYIIYPQIVPEENKETIFAVRRTINIDDDTYSRPGGMYIRIDNNGWEEIGPSSRYLELLELYHSSGDMPTDLRSRFIVKRYVEDGASDYSVSGYPDKVYENWWFVYGRKQSGDNAHYEYGKVYVTKQADGTFKITDSGVAATFKSDIIQSETYNLGVRYYVVGATDNTKYIGRIEPETYDANTKRGKDSRNLVYAINKCSYQEQRLHLWSPVISRLAEMYLIRAEVNAEKGNTQLALDDVNILRNRAGIPEWTIANMATAERDVDGNSTAKDIKKIVEEERMLELAWEGHRRFDIFRKRQTLDRKYPGAHTYMTAGSNFLEVPYNSSAVCEYIPQAQYDTYPYPLEQNP</sequence>
<keyword evidence="10" id="KW-1185">Reference proteome</keyword>
<evidence type="ECO:0000256" key="4">
    <source>
        <dbReference type="ARBA" id="ARBA00023136"/>
    </source>
</evidence>
<organism evidence="9 10">
    <name type="scientific">Dysgonomonas hofstadii</name>
    <dbReference type="NCBI Taxonomy" id="637886"/>
    <lineage>
        <taxon>Bacteria</taxon>
        <taxon>Pseudomonadati</taxon>
        <taxon>Bacteroidota</taxon>
        <taxon>Bacteroidia</taxon>
        <taxon>Bacteroidales</taxon>
        <taxon>Dysgonomonadaceae</taxon>
        <taxon>Dysgonomonas</taxon>
    </lineage>
</organism>
<feature type="domain" description="RagB/SusD" evidence="7">
    <location>
        <begin position="445"/>
        <end position="580"/>
    </location>
</feature>
<evidence type="ECO:0000256" key="3">
    <source>
        <dbReference type="ARBA" id="ARBA00022729"/>
    </source>
</evidence>
<comment type="caution">
    <text evidence="9">The sequence shown here is derived from an EMBL/GenBank/DDBJ whole genome shotgun (WGS) entry which is preliminary data.</text>
</comment>
<dbReference type="PROSITE" id="PS51257">
    <property type="entry name" value="PROKAR_LIPOPROTEIN"/>
    <property type="match status" value="1"/>
</dbReference>
<proteinExistence type="inferred from homology"/>
<accession>A0A840CG20</accession>
<evidence type="ECO:0000256" key="5">
    <source>
        <dbReference type="ARBA" id="ARBA00023237"/>
    </source>
</evidence>
<dbReference type="GO" id="GO:0009279">
    <property type="term" value="C:cell outer membrane"/>
    <property type="evidence" value="ECO:0007669"/>
    <property type="project" value="UniProtKB-SubCell"/>
</dbReference>
<evidence type="ECO:0000256" key="2">
    <source>
        <dbReference type="ARBA" id="ARBA00006275"/>
    </source>
</evidence>
<dbReference type="InterPro" id="IPR012944">
    <property type="entry name" value="SusD_RagB_dom"/>
</dbReference>
<evidence type="ECO:0008006" key="11">
    <source>
        <dbReference type="Google" id="ProtNLM"/>
    </source>
</evidence>
<feature type="chain" id="PRO_5033028941" description="RagB/SusD family nutrient uptake outer membrane protein" evidence="6">
    <location>
        <begin position="22"/>
        <end position="607"/>
    </location>
</feature>
<evidence type="ECO:0000313" key="9">
    <source>
        <dbReference type="EMBL" id="MBB4034161.1"/>
    </source>
</evidence>
<keyword evidence="4" id="KW-0472">Membrane</keyword>
<dbReference type="Proteomes" id="UP000555103">
    <property type="component" value="Unassembled WGS sequence"/>
</dbReference>
<evidence type="ECO:0000259" key="8">
    <source>
        <dbReference type="Pfam" id="PF14322"/>
    </source>
</evidence>
<dbReference type="Pfam" id="PF07980">
    <property type="entry name" value="SusD_RagB"/>
    <property type="match status" value="1"/>
</dbReference>
<dbReference type="RefSeq" id="WP_183305133.1">
    <property type="nucleotide sequence ID" value="NZ_JACIEP010000001.1"/>
</dbReference>
<evidence type="ECO:0000256" key="6">
    <source>
        <dbReference type="SAM" id="SignalP"/>
    </source>
</evidence>
<dbReference type="EMBL" id="JACIEP010000001">
    <property type="protein sequence ID" value="MBB4034161.1"/>
    <property type="molecule type" value="Genomic_DNA"/>
</dbReference>
<evidence type="ECO:0000256" key="1">
    <source>
        <dbReference type="ARBA" id="ARBA00004442"/>
    </source>
</evidence>
<dbReference type="InterPro" id="IPR033985">
    <property type="entry name" value="SusD-like_N"/>
</dbReference>
<comment type="subcellular location">
    <subcellularLocation>
        <location evidence="1">Cell outer membrane</location>
    </subcellularLocation>
</comment>
<keyword evidence="3 6" id="KW-0732">Signal</keyword>
<evidence type="ECO:0000259" key="7">
    <source>
        <dbReference type="Pfam" id="PF07980"/>
    </source>
</evidence>
<evidence type="ECO:0000313" key="10">
    <source>
        <dbReference type="Proteomes" id="UP000555103"/>
    </source>
</evidence>
<gene>
    <name evidence="9" type="ORF">GGR21_000046</name>
</gene>
<feature type="signal peptide" evidence="6">
    <location>
        <begin position="1"/>
        <end position="21"/>
    </location>
</feature>
<protein>
    <recommendedName>
        <fullName evidence="11">RagB/SusD family nutrient uptake outer membrane protein</fullName>
    </recommendedName>
</protein>
<reference evidence="9 10" key="1">
    <citation type="submission" date="2020-08" db="EMBL/GenBank/DDBJ databases">
        <title>Genomic Encyclopedia of Type Strains, Phase IV (KMG-IV): sequencing the most valuable type-strain genomes for metagenomic binning, comparative biology and taxonomic classification.</title>
        <authorList>
            <person name="Goeker M."/>
        </authorList>
    </citation>
    <scope>NUCLEOTIDE SEQUENCE [LARGE SCALE GENOMIC DNA]</scope>
    <source>
        <strain evidence="9 10">DSM 104969</strain>
    </source>
</reference>
<keyword evidence="5" id="KW-0998">Cell outer membrane</keyword>
<feature type="domain" description="SusD-like N-terminal" evidence="8">
    <location>
        <begin position="91"/>
        <end position="231"/>
    </location>
</feature>
<name>A0A840CG20_9BACT</name>
<dbReference type="SUPFAM" id="SSF48452">
    <property type="entry name" value="TPR-like"/>
    <property type="match status" value="1"/>
</dbReference>
<dbReference type="InterPro" id="IPR011990">
    <property type="entry name" value="TPR-like_helical_dom_sf"/>
</dbReference>
<comment type="similarity">
    <text evidence="2">Belongs to the SusD family.</text>
</comment>